<dbReference type="InterPro" id="IPR029066">
    <property type="entry name" value="PLP-binding_barrel"/>
</dbReference>
<comment type="similarity">
    <text evidence="2 4">Belongs to the pyridoxal phosphate-binding protein YggS/PROSC family.</text>
</comment>
<evidence type="ECO:0000256" key="1">
    <source>
        <dbReference type="ARBA" id="ARBA00022898"/>
    </source>
</evidence>
<dbReference type="RefSeq" id="XP_026600106.1">
    <property type="nucleotide sequence ID" value="XM_026751020.1"/>
</dbReference>
<comment type="cofactor">
    <cofactor evidence="3">
        <name>pyridoxal 5'-phosphate</name>
        <dbReference type="ChEBI" id="CHEBI:597326"/>
    </cofactor>
</comment>
<feature type="modified residue" description="N6-(pyridoxal phosphate)lysine" evidence="2 3">
    <location>
        <position position="42"/>
    </location>
</feature>
<dbReference type="OrthoDB" id="10264196at2759"/>
<dbReference type="CDD" id="cd06822">
    <property type="entry name" value="PLPDE_III_YBL036c_euk"/>
    <property type="match status" value="1"/>
</dbReference>
<dbReference type="InterPro" id="IPR011078">
    <property type="entry name" value="PyrdxlP_homeostasis"/>
</dbReference>
<protein>
    <recommendedName>
        <fullName evidence="2">Pyridoxal phosphate homeostasis protein</fullName>
        <shortName evidence="2">PLP homeostasis protein</shortName>
    </recommendedName>
</protein>
<dbReference type="STRING" id="1810919.A0A3D8QZM3"/>
<name>A0A3D8QZM3_9EURO</name>
<organism evidence="6 7">
    <name type="scientific">Aspergillus mulundensis</name>
    <dbReference type="NCBI Taxonomy" id="1810919"/>
    <lineage>
        <taxon>Eukaryota</taxon>
        <taxon>Fungi</taxon>
        <taxon>Dikarya</taxon>
        <taxon>Ascomycota</taxon>
        <taxon>Pezizomycotina</taxon>
        <taxon>Eurotiomycetes</taxon>
        <taxon>Eurotiomycetidae</taxon>
        <taxon>Eurotiales</taxon>
        <taxon>Aspergillaceae</taxon>
        <taxon>Aspergillus</taxon>
        <taxon>Aspergillus subgen. Nidulantes</taxon>
    </lineage>
</organism>
<evidence type="ECO:0000259" key="5">
    <source>
        <dbReference type="Pfam" id="PF01168"/>
    </source>
</evidence>
<accession>A0A3D8QZM3</accession>
<dbReference type="GO" id="GO:0030170">
    <property type="term" value="F:pyridoxal phosphate binding"/>
    <property type="evidence" value="ECO:0007669"/>
    <property type="project" value="UniProtKB-UniRule"/>
</dbReference>
<dbReference type="GeneID" id="38119374"/>
<dbReference type="PIRSF" id="PIRSF004848">
    <property type="entry name" value="YBL036c_PLPDEIII"/>
    <property type="match status" value="1"/>
</dbReference>
<dbReference type="InterPro" id="IPR001608">
    <property type="entry name" value="Ala_racemase_N"/>
</dbReference>
<dbReference type="HAMAP" id="MF_02087">
    <property type="entry name" value="PLP_homeostasis"/>
    <property type="match status" value="1"/>
</dbReference>
<comment type="function">
    <text evidence="2">Pyridoxal 5'-phosphate (PLP)-binding protein, which may be involved in intracellular homeostatic regulation of pyridoxal 5'-phosphate (PLP), the active form of vitamin B6.</text>
</comment>
<dbReference type="Gene3D" id="3.20.20.10">
    <property type="entry name" value="Alanine racemase"/>
    <property type="match status" value="1"/>
</dbReference>
<sequence>MPPSPARTTTLIDNLFSVRSLINSATSKASLSKQPRLVAVSKLKPASDILALHESSAAHMHFGENYLQELQEKARLLPKSIKWHFIGGLQSNKALSLARDTRALWAVESVDSEKKASLLDKGWGQRKPEMGGEEKLRVFVQVNTSGEESKSGVDPNGEAVGLCRFILDQCPRLRLQGLMTIGAIARSKATTPDNENEDFICLREARDRVVAELGLEGAQLELSMGMSSDFEGAVAMGSNEIRVGTTIFGGRPPKSP</sequence>
<proteinExistence type="inferred from homology"/>
<dbReference type="EMBL" id="PVWQ01000012">
    <property type="protein sequence ID" value="RDW67138.1"/>
    <property type="molecule type" value="Genomic_DNA"/>
</dbReference>
<evidence type="ECO:0000256" key="3">
    <source>
        <dbReference type="PIRSR" id="PIRSR004848-1"/>
    </source>
</evidence>
<evidence type="ECO:0000313" key="6">
    <source>
        <dbReference type="EMBL" id="RDW67138.1"/>
    </source>
</evidence>
<reference evidence="6 7" key="1">
    <citation type="journal article" date="2018" name="IMA Fungus">
        <title>IMA Genome-F 9: Draft genome sequence of Annulohypoxylon stygium, Aspergillus mulundensis, Berkeleyomyces basicola (syn. Thielaviopsis basicola), Ceratocystis smalleyi, two Cercospora beticola strains, Coleophoma cylindrospora, Fusarium fracticaudum, Phialophora cf. hyalina, and Morchella septimelata.</title>
        <authorList>
            <person name="Wingfield B.D."/>
            <person name="Bills G.F."/>
            <person name="Dong Y."/>
            <person name="Huang W."/>
            <person name="Nel W.J."/>
            <person name="Swalarsk-Parry B.S."/>
            <person name="Vaghefi N."/>
            <person name="Wilken P.M."/>
            <person name="An Z."/>
            <person name="de Beer Z.W."/>
            <person name="De Vos L."/>
            <person name="Chen L."/>
            <person name="Duong T.A."/>
            <person name="Gao Y."/>
            <person name="Hammerbacher A."/>
            <person name="Kikkert J.R."/>
            <person name="Li Y."/>
            <person name="Li H."/>
            <person name="Li K."/>
            <person name="Li Q."/>
            <person name="Liu X."/>
            <person name="Ma X."/>
            <person name="Naidoo K."/>
            <person name="Pethybridge S.J."/>
            <person name="Sun J."/>
            <person name="Steenkamp E.T."/>
            <person name="van der Nest M.A."/>
            <person name="van Wyk S."/>
            <person name="Wingfield M.J."/>
            <person name="Xiong C."/>
            <person name="Yue Q."/>
            <person name="Zhang X."/>
        </authorList>
    </citation>
    <scope>NUCLEOTIDE SEQUENCE [LARGE SCALE GENOMIC DNA]</scope>
    <source>
        <strain evidence="6 7">DSM 5745</strain>
    </source>
</reference>
<evidence type="ECO:0000313" key="7">
    <source>
        <dbReference type="Proteomes" id="UP000256690"/>
    </source>
</evidence>
<dbReference type="FunFam" id="3.20.20.10:FF:000007">
    <property type="entry name" value="Pyridoxal phosphate homeostasis protein"/>
    <property type="match status" value="1"/>
</dbReference>
<comment type="caution">
    <text evidence="6">The sequence shown here is derived from an EMBL/GenBank/DDBJ whole genome shotgun (WGS) entry which is preliminary data.</text>
</comment>
<dbReference type="Pfam" id="PF01168">
    <property type="entry name" value="Ala_racemase_N"/>
    <property type="match status" value="1"/>
</dbReference>
<evidence type="ECO:0000256" key="4">
    <source>
        <dbReference type="RuleBase" id="RU004514"/>
    </source>
</evidence>
<feature type="domain" description="Alanine racemase N-terminal" evidence="5">
    <location>
        <begin position="27"/>
        <end position="252"/>
    </location>
</feature>
<gene>
    <name evidence="6" type="ORF">DSM5745_09004</name>
</gene>
<dbReference type="Proteomes" id="UP000256690">
    <property type="component" value="Unassembled WGS sequence"/>
</dbReference>
<dbReference type="PANTHER" id="PTHR10146">
    <property type="entry name" value="PROLINE SYNTHETASE CO-TRANSCRIBED BACTERIAL HOMOLOG PROTEIN"/>
    <property type="match status" value="1"/>
</dbReference>
<dbReference type="NCBIfam" id="TIGR00044">
    <property type="entry name" value="YggS family pyridoxal phosphate-dependent enzyme"/>
    <property type="match status" value="1"/>
</dbReference>
<dbReference type="PROSITE" id="PS01211">
    <property type="entry name" value="UPF0001"/>
    <property type="match status" value="1"/>
</dbReference>
<keyword evidence="7" id="KW-1185">Reference proteome</keyword>
<dbReference type="SUPFAM" id="SSF51419">
    <property type="entry name" value="PLP-binding barrel"/>
    <property type="match status" value="1"/>
</dbReference>
<dbReference type="AlphaFoldDB" id="A0A3D8QZM3"/>
<evidence type="ECO:0000256" key="2">
    <source>
        <dbReference type="HAMAP-Rule" id="MF_03225"/>
    </source>
</evidence>
<keyword evidence="1 2" id="KW-0663">Pyridoxal phosphate</keyword>
<dbReference type="PANTHER" id="PTHR10146:SF14">
    <property type="entry name" value="PYRIDOXAL PHOSPHATE HOMEOSTASIS PROTEIN"/>
    <property type="match status" value="1"/>
</dbReference>